<keyword evidence="1" id="KW-1133">Transmembrane helix</keyword>
<gene>
    <name evidence="2" type="ORF">CVV64_02040</name>
</gene>
<keyword evidence="1" id="KW-0472">Membrane</keyword>
<dbReference type="EMBL" id="PGXC01000001">
    <property type="protein sequence ID" value="PKK92215.1"/>
    <property type="molecule type" value="Genomic_DNA"/>
</dbReference>
<evidence type="ECO:0000313" key="3">
    <source>
        <dbReference type="Proteomes" id="UP000233256"/>
    </source>
</evidence>
<dbReference type="AlphaFoldDB" id="A0A2N1PV36"/>
<comment type="caution">
    <text evidence="2">The sequence shown here is derived from an EMBL/GenBank/DDBJ whole genome shotgun (WGS) entry which is preliminary data.</text>
</comment>
<reference evidence="2 3" key="1">
    <citation type="journal article" date="2017" name="ISME J.">
        <title>Potential for microbial H2 and metal transformations associated with novel bacteria and archaea in deep terrestrial subsurface sediments.</title>
        <authorList>
            <person name="Hernsdorf A.W."/>
            <person name="Amano Y."/>
            <person name="Miyakawa K."/>
            <person name="Ise K."/>
            <person name="Suzuki Y."/>
            <person name="Anantharaman K."/>
            <person name="Probst A."/>
            <person name="Burstein D."/>
            <person name="Thomas B.C."/>
            <person name="Banfield J.F."/>
        </authorList>
    </citation>
    <scope>NUCLEOTIDE SEQUENCE [LARGE SCALE GENOMIC DNA]</scope>
    <source>
        <strain evidence="2">HGW-Wallbacteria-1</strain>
    </source>
</reference>
<dbReference type="InterPro" id="IPR012902">
    <property type="entry name" value="N_methyl_site"/>
</dbReference>
<proteinExistence type="predicted"/>
<dbReference type="InterPro" id="IPR045584">
    <property type="entry name" value="Pilin-like"/>
</dbReference>
<name>A0A2N1PV36_9BACT</name>
<keyword evidence="1" id="KW-0812">Transmembrane</keyword>
<accession>A0A2N1PV36</accession>
<dbReference type="Pfam" id="PF07963">
    <property type="entry name" value="N_methyl"/>
    <property type="match status" value="1"/>
</dbReference>
<dbReference type="PROSITE" id="PS00409">
    <property type="entry name" value="PROKAR_NTER_METHYL"/>
    <property type="match status" value="1"/>
</dbReference>
<dbReference type="SUPFAM" id="SSF54523">
    <property type="entry name" value="Pili subunits"/>
    <property type="match status" value="1"/>
</dbReference>
<feature type="transmembrane region" description="Helical" evidence="1">
    <location>
        <begin position="12"/>
        <end position="36"/>
    </location>
</feature>
<protein>
    <recommendedName>
        <fullName evidence="4">Type II secretion system protein GspG C-terminal domain-containing protein</fullName>
    </recommendedName>
</protein>
<dbReference type="Gene3D" id="3.30.700.10">
    <property type="entry name" value="Glycoprotein, Type 4 Pilin"/>
    <property type="match status" value="1"/>
</dbReference>
<sequence>MNPQGLKRRNSGFSLVELMVMIIIVSILVLMATRFFSGAPEDAKSAKATIEMRQIVDACVDFNGKNGKFPRDFSELVAAGYYSSAPDTPFGTRYSLDGNYVVCPTAVGKMNMDIGALRKSYNKTVIFDEFNDAEESAFFWSNAAAFANIDFAGDSPDRFSSLSGTYIKSATKLVSKGNFSSCDITVSALLPSRNPENRALKLANSIYISIGTIFMKWENTKTKPQARVTFGTGAIDDEYVGDMNSHVFKISLRRKRKSAGRAYYYLDGVPLNPSGATVSIPGGPLELEMSKDIHIERVEALLVD</sequence>
<evidence type="ECO:0000313" key="2">
    <source>
        <dbReference type="EMBL" id="PKK92215.1"/>
    </source>
</evidence>
<organism evidence="2 3">
    <name type="scientific">Candidatus Wallbacteria bacterium HGW-Wallbacteria-1</name>
    <dbReference type="NCBI Taxonomy" id="2013854"/>
    <lineage>
        <taxon>Bacteria</taxon>
        <taxon>Candidatus Walliibacteriota</taxon>
    </lineage>
</organism>
<dbReference type="Proteomes" id="UP000233256">
    <property type="component" value="Unassembled WGS sequence"/>
</dbReference>
<evidence type="ECO:0008006" key="4">
    <source>
        <dbReference type="Google" id="ProtNLM"/>
    </source>
</evidence>
<evidence type="ECO:0000256" key="1">
    <source>
        <dbReference type="SAM" id="Phobius"/>
    </source>
</evidence>